<dbReference type="InterPro" id="IPR007313">
    <property type="entry name" value="FxsA"/>
</dbReference>
<evidence type="ECO:0000313" key="4">
    <source>
        <dbReference type="Proteomes" id="UP000285376"/>
    </source>
</evidence>
<feature type="region of interest" description="Disordered" evidence="1">
    <location>
        <begin position="135"/>
        <end position="182"/>
    </location>
</feature>
<proteinExistence type="predicted"/>
<evidence type="ECO:0000256" key="1">
    <source>
        <dbReference type="SAM" id="MobiDB-lite"/>
    </source>
</evidence>
<reference evidence="3 4" key="1">
    <citation type="submission" date="2018-08" db="EMBL/GenBank/DDBJ databases">
        <title>Whole genome sequence analysis of Dermacoccus abyssi bacteria isolated from Deep Mariana trench Micromonospora spp reveals genes involved in the environmental adaptation and production of secondary metabolites.</title>
        <authorList>
            <person name="Abdel-Mageed W.M."/>
            <person name="Lehri B."/>
            <person name="Nouioui I."/>
            <person name="Goodfellow I."/>
            <person name="Jaspars M."/>
            <person name="Karlyshev A."/>
        </authorList>
    </citation>
    <scope>NUCLEOTIDE SEQUENCE [LARGE SCALE GENOMIC DNA]</scope>
    <source>
        <strain evidence="3 4">MT1.1</strain>
    </source>
</reference>
<dbReference type="PANTHER" id="PTHR35335">
    <property type="entry name" value="UPF0716 PROTEIN FXSA"/>
    <property type="match status" value="1"/>
</dbReference>
<dbReference type="GO" id="GO:0016020">
    <property type="term" value="C:membrane"/>
    <property type="evidence" value="ECO:0007669"/>
    <property type="project" value="InterPro"/>
</dbReference>
<dbReference type="AlphaFoldDB" id="A0A417Z9Y4"/>
<dbReference type="NCBIfam" id="NF008528">
    <property type="entry name" value="PRK11463.1-2"/>
    <property type="match status" value="1"/>
</dbReference>
<accession>A0A417Z9Y4</accession>
<dbReference type="Pfam" id="PF04186">
    <property type="entry name" value="FxsA"/>
    <property type="match status" value="1"/>
</dbReference>
<organism evidence="3 4">
    <name type="scientific">Dermacoccus abyssi</name>
    <dbReference type="NCBI Taxonomy" id="322596"/>
    <lineage>
        <taxon>Bacteria</taxon>
        <taxon>Bacillati</taxon>
        <taxon>Actinomycetota</taxon>
        <taxon>Actinomycetes</taxon>
        <taxon>Micrococcales</taxon>
        <taxon>Dermacoccaceae</taxon>
        <taxon>Dermacoccus</taxon>
    </lineage>
</organism>
<sequence length="182" mass="19385">MLALLVVPVIEVFIIIKMGQTIGGWPTFGLLVLWSALGAWIVKRESGRAFGALRQAFGSGRMPARELSDAALILVGGTLLLAPGFFTDFLGLFFLLPFTRPFTRKLLEKVVAAKLLGSVQVASFGPGGFSATRGFGGPDPLSRPYPTSDSFGGYGSTSSTHTSSRRRTRSASDDVVEGEIID</sequence>
<comment type="caution">
    <text evidence="3">The sequence shown here is derived from an EMBL/GenBank/DDBJ whole genome shotgun (WGS) entry which is preliminary data.</text>
</comment>
<dbReference type="Proteomes" id="UP000285376">
    <property type="component" value="Unassembled WGS sequence"/>
</dbReference>
<feature type="transmembrane region" description="Helical" evidence="2">
    <location>
        <begin position="70"/>
        <end position="96"/>
    </location>
</feature>
<keyword evidence="2" id="KW-0812">Transmembrane</keyword>
<gene>
    <name evidence="3" type="ORF">D1832_01755</name>
</gene>
<dbReference type="EMBL" id="QWLM01000002">
    <property type="protein sequence ID" value="RHW47463.1"/>
    <property type="molecule type" value="Genomic_DNA"/>
</dbReference>
<dbReference type="PANTHER" id="PTHR35335:SF1">
    <property type="entry name" value="UPF0716 PROTEIN FXSA"/>
    <property type="match status" value="1"/>
</dbReference>
<feature type="compositionally biased region" description="Low complexity" evidence="1">
    <location>
        <begin position="147"/>
        <end position="162"/>
    </location>
</feature>
<feature type="transmembrane region" description="Helical" evidence="2">
    <location>
        <begin position="22"/>
        <end position="42"/>
    </location>
</feature>
<protein>
    <submittedName>
        <fullName evidence="3">FxsA family protein</fullName>
    </submittedName>
</protein>
<name>A0A417Z9Y4_9MICO</name>
<keyword evidence="2" id="KW-1133">Transmembrane helix</keyword>
<evidence type="ECO:0000256" key="2">
    <source>
        <dbReference type="SAM" id="Phobius"/>
    </source>
</evidence>
<keyword evidence="2" id="KW-0472">Membrane</keyword>
<evidence type="ECO:0000313" key="3">
    <source>
        <dbReference type="EMBL" id="RHW47463.1"/>
    </source>
</evidence>